<reference evidence="2 3" key="1">
    <citation type="journal article" date="2021" name="ISME Commun">
        <title>Automated analysis of genomic sequences facilitates high-throughput and comprehensive description of bacteria.</title>
        <authorList>
            <person name="Hitch T.C.A."/>
        </authorList>
    </citation>
    <scope>NUCLEOTIDE SEQUENCE [LARGE SCALE GENOMIC DNA]</scope>
    <source>
        <strain evidence="2 3">Sanger_31</strain>
    </source>
</reference>
<evidence type="ECO:0000256" key="1">
    <source>
        <dbReference type="SAM" id="Phobius"/>
    </source>
</evidence>
<gene>
    <name evidence="2" type="ORF">OCV57_05365</name>
</gene>
<sequence>MSKKWNDPDARDNYALLITLDNIIISFIFMYVNYSVATNFLSGKFLEYSIHNLKVLFIIRFICILICSYNVSKILFSVIEMYNKYDRTFSNFDDYRFKNKFSYYQFVKAMSISSINAMKKQSIRMALYSILWIVTIIVLSMQSFASYGTKNSIQQVMCLNQIDNDIKTNNIIEYDIISPNVYTSSNGLHYIISYYNQDDTELILTNSQYDLLKNDKNASYRITYYRSSGFVIIVEKTTINT</sequence>
<feature type="transmembrane region" description="Helical" evidence="1">
    <location>
        <begin position="12"/>
        <end position="32"/>
    </location>
</feature>
<keyword evidence="1" id="KW-1133">Transmembrane helix</keyword>
<protein>
    <submittedName>
        <fullName evidence="2">Uncharacterized protein</fullName>
    </submittedName>
</protein>
<feature type="transmembrane region" description="Helical" evidence="1">
    <location>
        <begin position="52"/>
        <end position="71"/>
    </location>
</feature>
<keyword evidence="1" id="KW-0472">Membrane</keyword>
<dbReference type="AlphaFoldDB" id="A0AAE3IFL7"/>
<dbReference type="Proteomes" id="UP001208131">
    <property type="component" value="Unassembled WGS sequence"/>
</dbReference>
<dbReference type="EMBL" id="JAOQJZ010000004">
    <property type="protein sequence ID" value="MCU6705356.1"/>
    <property type="molecule type" value="Genomic_DNA"/>
</dbReference>
<keyword evidence="3" id="KW-1185">Reference proteome</keyword>
<accession>A0AAE3IFL7</accession>
<feature type="transmembrane region" description="Helical" evidence="1">
    <location>
        <begin position="125"/>
        <end position="145"/>
    </location>
</feature>
<keyword evidence="1" id="KW-0812">Transmembrane</keyword>
<dbReference type="RefSeq" id="WP_267300708.1">
    <property type="nucleotide sequence ID" value="NZ_JAOQJZ010000004.1"/>
</dbReference>
<name>A0AAE3IFL7_9FIRM</name>
<organism evidence="2 3">
    <name type="scientific">Hominimerdicola aceti</name>
    <dbReference type="NCBI Taxonomy" id="2981726"/>
    <lineage>
        <taxon>Bacteria</taxon>
        <taxon>Bacillati</taxon>
        <taxon>Bacillota</taxon>
        <taxon>Clostridia</taxon>
        <taxon>Eubacteriales</taxon>
        <taxon>Oscillospiraceae</taxon>
        <taxon>Hominimerdicola</taxon>
    </lineage>
</organism>
<evidence type="ECO:0000313" key="3">
    <source>
        <dbReference type="Proteomes" id="UP001208131"/>
    </source>
</evidence>
<proteinExistence type="predicted"/>
<comment type="caution">
    <text evidence="2">The sequence shown here is derived from an EMBL/GenBank/DDBJ whole genome shotgun (WGS) entry which is preliminary data.</text>
</comment>
<evidence type="ECO:0000313" key="2">
    <source>
        <dbReference type="EMBL" id="MCU6705356.1"/>
    </source>
</evidence>